<dbReference type="STRING" id="1802126.A3B25_00025"/>
<evidence type="ECO:0000313" key="8">
    <source>
        <dbReference type="Proteomes" id="UP000179106"/>
    </source>
</evidence>
<dbReference type="EMBL" id="MHNW01000011">
    <property type="protein sequence ID" value="OGZ54049.1"/>
    <property type="molecule type" value="Genomic_DNA"/>
</dbReference>
<evidence type="ECO:0000256" key="2">
    <source>
        <dbReference type="ARBA" id="ARBA00022980"/>
    </source>
</evidence>
<comment type="caution">
    <text evidence="7">The sequence shown here is derived from an EMBL/GenBank/DDBJ whole genome shotgun (WGS) entry which is preliminary data.</text>
</comment>
<sequence>MRHRKEGKKFGRLKGARASFLRNLSNDLVRAERVETTEARAKEIRPIVERLITHAKRQTLASRRLILSRVNNKKIAEKLMSNLGPRYVARTGGYLRITKLAKSRKRDGSRLARIEFV</sequence>
<dbReference type="InterPro" id="IPR036373">
    <property type="entry name" value="Ribosomal_bL17_sf"/>
</dbReference>
<proteinExistence type="inferred from homology"/>
<name>A0A1G2GV94_9BACT</name>
<evidence type="ECO:0000256" key="3">
    <source>
        <dbReference type="ARBA" id="ARBA00023274"/>
    </source>
</evidence>
<dbReference type="Gene3D" id="3.90.1030.10">
    <property type="entry name" value="Ribosomal protein L17"/>
    <property type="match status" value="1"/>
</dbReference>
<keyword evidence="2 5" id="KW-0689">Ribosomal protein</keyword>
<keyword evidence="3 5" id="KW-0687">Ribonucleoprotein</keyword>
<dbReference type="Proteomes" id="UP000179106">
    <property type="component" value="Unassembled WGS sequence"/>
</dbReference>
<dbReference type="NCBIfam" id="TIGR00059">
    <property type="entry name" value="L17"/>
    <property type="match status" value="1"/>
</dbReference>
<protein>
    <recommendedName>
        <fullName evidence="4 6">50S ribosomal protein L17</fullName>
    </recommendedName>
</protein>
<dbReference type="PANTHER" id="PTHR14413">
    <property type="entry name" value="RIBOSOMAL PROTEIN L17"/>
    <property type="match status" value="1"/>
</dbReference>
<reference evidence="7 8" key="1">
    <citation type="journal article" date="2016" name="Nat. Commun.">
        <title>Thousands of microbial genomes shed light on interconnected biogeochemical processes in an aquifer system.</title>
        <authorList>
            <person name="Anantharaman K."/>
            <person name="Brown C.T."/>
            <person name="Hug L.A."/>
            <person name="Sharon I."/>
            <person name="Castelle C.J."/>
            <person name="Probst A.J."/>
            <person name="Thomas B.C."/>
            <person name="Singh A."/>
            <person name="Wilkins M.J."/>
            <person name="Karaoz U."/>
            <person name="Brodie E.L."/>
            <person name="Williams K.H."/>
            <person name="Hubbard S.S."/>
            <person name="Banfield J.F."/>
        </authorList>
    </citation>
    <scope>NUCLEOTIDE SEQUENCE [LARGE SCALE GENOMIC DNA]</scope>
</reference>
<evidence type="ECO:0000313" key="7">
    <source>
        <dbReference type="EMBL" id="OGZ54049.1"/>
    </source>
</evidence>
<evidence type="ECO:0000256" key="6">
    <source>
        <dbReference type="RuleBase" id="RU000661"/>
    </source>
</evidence>
<dbReference type="InterPro" id="IPR000456">
    <property type="entry name" value="Ribosomal_bL17"/>
</dbReference>
<gene>
    <name evidence="7" type="ORF">A3B25_00025</name>
</gene>
<dbReference type="AlphaFoldDB" id="A0A1G2GV94"/>
<evidence type="ECO:0000256" key="5">
    <source>
        <dbReference type="RuleBase" id="RU000660"/>
    </source>
</evidence>
<accession>A0A1G2GV94</accession>
<evidence type="ECO:0000256" key="1">
    <source>
        <dbReference type="ARBA" id="ARBA00008777"/>
    </source>
</evidence>
<dbReference type="GO" id="GO:0003735">
    <property type="term" value="F:structural constituent of ribosome"/>
    <property type="evidence" value="ECO:0007669"/>
    <property type="project" value="InterPro"/>
</dbReference>
<comment type="similarity">
    <text evidence="1 5">Belongs to the bacterial ribosomal protein bL17 family.</text>
</comment>
<dbReference type="GO" id="GO:0022625">
    <property type="term" value="C:cytosolic large ribosomal subunit"/>
    <property type="evidence" value="ECO:0007669"/>
    <property type="project" value="TreeGrafter"/>
</dbReference>
<dbReference type="PANTHER" id="PTHR14413:SF16">
    <property type="entry name" value="LARGE RIBOSOMAL SUBUNIT PROTEIN BL17M"/>
    <property type="match status" value="1"/>
</dbReference>
<dbReference type="GO" id="GO:0006412">
    <property type="term" value="P:translation"/>
    <property type="evidence" value="ECO:0007669"/>
    <property type="project" value="InterPro"/>
</dbReference>
<evidence type="ECO:0000256" key="4">
    <source>
        <dbReference type="ARBA" id="ARBA00035494"/>
    </source>
</evidence>
<dbReference type="Pfam" id="PF01196">
    <property type="entry name" value="Ribosomal_L17"/>
    <property type="match status" value="1"/>
</dbReference>
<dbReference type="SUPFAM" id="SSF64263">
    <property type="entry name" value="Prokaryotic ribosomal protein L17"/>
    <property type="match status" value="1"/>
</dbReference>
<organism evidence="7 8">
    <name type="scientific">Candidatus Ryanbacteria bacterium RIFCSPLOWO2_01_FULL_48_26</name>
    <dbReference type="NCBI Taxonomy" id="1802126"/>
    <lineage>
        <taxon>Bacteria</taxon>
        <taxon>Candidatus Ryaniibacteriota</taxon>
    </lineage>
</organism>